<keyword evidence="2" id="KW-0378">Hydrolase</keyword>
<dbReference type="Gene3D" id="3.30.420.10">
    <property type="entry name" value="Ribonuclease H-like superfamily/Ribonuclease H"/>
    <property type="match status" value="1"/>
</dbReference>
<organism evidence="6 7">
    <name type="scientific">Tetrahymena thermophila (strain SB210)</name>
    <dbReference type="NCBI Taxonomy" id="312017"/>
    <lineage>
        <taxon>Eukaryota</taxon>
        <taxon>Sar</taxon>
        <taxon>Alveolata</taxon>
        <taxon>Ciliophora</taxon>
        <taxon>Intramacronucleata</taxon>
        <taxon>Oligohymenophorea</taxon>
        <taxon>Hymenostomatida</taxon>
        <taxon>Tetrahymenina</taxon>
        <taxon>Tetrahymenidae</taxon>
        <taxon>Tetrahymena</taxon>
    </lineage>
</organism>
<dbReference type="GO" id="GO:0003676">
    <property type="term" value="F:nucleic acid binding"/>
    <property type="evidence" value="ECO:0007669"/>
    <property type="project" value="InterPro"/>
</dbReference>
<dbReference type="InterPro" id="IPR036397">
    <property type="entry name" value="RNaseH_sf"/>
</dbReference>
<dbReference type="OMA" id="FNYANEI"/>
<dbReference type="InParanoid" id="I7MMU1"/>
<evidence type="ECO:0000313" key="6">
    <source>
        <dbReference type="EMBL" id="EAS06743.1"/>
    </source>
</evidence>
<keyword evidence="3 6" id="KW-0269">Exonuclease</keyword>
<gene>
    <name evidence="6" type="ORF">TTHERM_00689820</name>
</gene>
<evidence type="ECO:0000259" key="5">
    <source>
        <dbReference type="SMART" id="SM00479"/>
    </source>
</evidence>
<dbReference type="KEGG" id="tet:TTHERM_00689820"/>
<evidence type="ECO:0000313" key="7">
    <source>
        <dbReference type="Proteomes" id="UP000009168"/>
    </source>
</evidence>
<evidence type="ECO:0000256" key="4">
    <source>
        <dbReference type="SAM" id="MobiDB-lite"/>
    </source>
</evidence>
<dbReference type="HOGENOM" id="CLU_037266_4_2_1"/>
<dbReference type="RefSeq" id="XP_001026985.1">
    <property type="nucleotide sequence ID" value="XM_001026985.1"/>
</dbReference>
<feature type="compositionally biased region" description="Basic residues" evidence="4">
    <location>
        <begin position="226"/>
        <end position="239"/>
    </location>
</feature>
<dbReference type="SMART" id="SM00479">
    <property type="entry name" value="EXOIII"/>
    <property type="match status" value="1"/>
</dbReference>
<dbReference type="EMBL" id="GG662260">
    <property type="protein sequence ID" value="EAS06743.1"/>
    <property type="molecule type" value="Genomic_DNA"/>
</dbReference>
<accession>I7MMU1</accession>
<evidence type="ECO:0000256" key="3">
    <source>
        <dbReference type="ARBA" id="ARBA00022839"/>
    </source>
</evidence>
<dbReference type="GO" id="GO:0000175">
    <property type="term" value="F:3'-5'-RNA exonuclease activity"/>
    <property type="evidence" value="ECO:0007669"/>
    <property type="project" value="InterPro"/>
</dbReference>
<dbReference type="eggNOG" id="KOG0542">
    <property type="taxonomic scope" value="Eukaryota"/>
</dbReference>
<dbReference type="PANTHER" id="PTHR23044">
    <property type="entry name" value="3'-5' EXONUCLEASE ERI1-RELATED"/>
    <property type="match status" value="1"/>
</dbReference>
<sequence>MEEVKQNLEEKINLNHDFDFLLILDFEATCSNDEKLNVQEIIEFPIVILDLKKNVILPEYFHTYVKPTYHPILTKFCTELTHITQEQVDNGVILESAIQQADEFLNKMGIIDKKFAFVCCGDFDLGQCLRLEAKFKKINYPQYFKQYINIKKQFPKEWYTESIIKWNKPPGMVAMLKAINLELQGTHHSGLDDSKNIARIAQFMVEHNIVWTKEMLSQVQRDKVKEKKTKKEKKLLKQNKQRDDLVETNNK</sequence>
<dbReference type="AlphaFoldDB" id="I7MMU1"/>
<feature type="compositionally biased region" description="Basic and acidic residues" evidence="4">
    <location>
        <begin position="240"/>
        <end position="251"/>
    </location>
</feature>
<feature type="region of interest" description="Disordered" evidence="4">
    <location>
        <begin position="221"/>
        <end position="251"/>
    </location>
</feature>
<feature type="domain" description="Exonuclease" evidence="5">
    <location>
        <begin position="20"/>
        <end position="210"/>
    </location>
</feature>
<dbReference type="GeneID" id="7836969"/>
<dbReference type="SUPFAM" id="SSF53098">
    <property type="entry name" value="Ribonuclease H-like"/>
    <property type="match status" value="1"/>
</dbReference>
<dbReference type="CDD" id="cd06133">
    <property type="entry name" value="ERI-1_3'hExo_like"/>
    <property type="match status" value="1"/>
</dbReference>
<dbReference type="InterPro" id="IPR051274">
    <property type="entry name" value="3-5_Exoribonuclease"/>
</dbReference>
<evidence type="ECO:0000256" key="2">
    <source>
        <dbReference type="ARBA" id="ARBA00022801"/>
    </source>
</evidence>
<dbReference type="PANTHER" id="PTHR23044:SF61">
    <property type="entry name" value="3'-5' EXORIBONUCLEASE 1-RELATED"/>
    <property type="match status" value="1"/>
</dbReference>
<dbReference type="OrthoDB" id="188276at2759"/>
<dbReference type="InterPro" id="IPR013520">
    <property type="entry name" value="Ribonucl_H"/>
</dbReference>
<protein>
    <submittedName>
        <fullName evidence="6">Exonuclease</fullName>
    </submittedName>
</protein>
<name>I7MMU1_TETTS</name>
<reference evidence="7" key="1">
    <citation type="journal article" date="2006" name="PLoS Biol.">
        <title>Macronuclear genome sequence of the ciliate Tetrahymena thermophila, a model eukaryote.</title>
        <authorList>
            <person name="Eisen J.A."/>
            <person name="Coyne R.S."/>
            <person name="Wu M."/>
            <person name="Wu D."/>
            <person name="Thiagarajan M."/>
            <person name="Wortman J.R."/>
            <person name="Badger J.H."/>
            <person name="Ren Q."/>
            <person name="Amedeo P."/>
            <person name="Jones K.M."/>
            <person name="Tallon L.J."/>
            <person name="Delcher A.L."/>
            <person name="Salzberg S.L."/>
            <person name="Silva J.C."/>
            <person name="Haas B.J."/>
            <person name="Majoros W.H."/>
            <person name="Farzad M."/>
            <person name="Carlton J.M."/>
            <person name="Smith R.K. Jr."/>
            <person name="Garg J."/>
            <person name="Pearlman R.E."/>
            <person name="Karrer K.M."/>
            <person name="Sun L."/>
            <person name="Manning G."/>
            <person name="Elde N.C."/>
            <person name="Turkewitz A.P."/>
            <person name="Asai D.J."/>
            <person name="Wilkes D.E."/>
            <person name="Wang Y."/>
            <person name="Cai H."/>
            <person name="Collins K."/>
            <person name="Stewart B.A."/>
            <person name="Lee S.R."/>
            <person name="Wilamowska K."/>
            <person name="Weinberg Z."/>
            <person name="Ruzzo W.L."/>
            <person name="Wloga D."/>
            <person name="Gaertig J."/>
            <person name="Frankel J."/>
            <person name="Tsao C.-C."/>
            <person name="Gorovsky M.A."/>
            <person name="Keeling P.J."/>
            <person name="Waller R.F."/>
            <person name="Patron N.J."/>
            <person name="Cherry J.M."/>
            <person name="Stover N.A."/>
            <person name="Krieger C.J."/>
            <person name="del Toro C."/>
            <person name="Ryder H.F."/>
            <person name="Williamson S.C."/>
            <person name="Barbeau R.A."/>
            <person name="Hamilton E.P."/>
            <person name="Orias E."/>
        </authorList>
    </citation>
    <scope>NUCLEOTIDE SEQUENCE [LARGE SCALE GENOMIC DNA]</scope>
    <source>
        <strain evidence="7">SB210</strain>
    </source>
</reference>
<dbReference type="InterPro" id="IPR047201">
    <property type="entry name" value="ERI-1_3'hExo-like"/>
</dbReference>
<dbReference type="Pfam" id="PF00929">
    <property type="entry name" value="RNase_T"/>
    <property type="match status" value="1"/>
</dbReference>
<keyword evidence="1" id="KW-0540">Nuclease</keyword>
<dbReference type="STRING" id="312017.I7MMU1"/>
<proteinExistence type="predicted"/>
<dbReference type="InterPro" id="IPR012337">
    <property type="entry name" value="RNaseH-like_sf"/>
</dbReference>
<evidence type="ECO:0000256" key="1">
    <source>
        <dbReference type="ARBA" id="ARBA00022722"/>
    </source>
</evidence>
<dbReference type="Proteomes" id="UP000009168">
    <property type="component" value="Unassembled WGS sequence"/>
</dbReference>
<keyword evidence="7" id="KW-1185">Reference proteome</keyword>